<dbReference type="Proteomes" id="UP000261111">
    <property type="component" value="Unassembled WGS sequence"/>
</dbReference>
<accession>A0A3E2X2R6</accession>
<sequence length="267" mass="30123">MKEKLESKIADFIDAYDRQCDSLAGRLWRQPIIGYADVNHPYIRRLPDIVRSTHQLPKDIMQDASVVLCCFVPFTKKTARSNKYTDHLASAEWAQAYELTNAMFPRLNKMIIEILNEYGYNGMTAPESLVFDNKILKSNWSHRHFAYASGIGTFGLNNMLITKAGCCGRLTTIVTNLNVEPGEPMKTEQCLYKQKKTCGVCVKHCPVNALTYEGYDRKKCYAMCRENAQEHTEFGSSYLNSAGEVNAAGSEVCGKCVTYAPCTYKEI</sequence>
<dbReference type="PANTHER" id="PTHR42827:SF1">
    <property type="entry name" value="IRON-SULFUR CLUSTER-BINDING PROTEIN"/>
    <property type="match status" value="1"/>
</dbReference>
<dbReference type="AlphaFoldDB" id="A0A3E2X2R6"/>
<dbReference type="PROSITE" id="PS51379">
    <property type="entry name" value="4FE4S_FER_2"/>
    <property type="match status" value="1"/>
</dbReference>
<reference evidence="2 3" key="1">
    <citation type="submission" date="2018-08" db="EMBL/GenBank/DDBJ databases">
        <title>A genome reference for cultivated species of the human gut microbiota.</title>
        <authorList>
            <person name="Zou Y."/>
            <person name="Xue W."/>
            <person name="Luo G."/>
        </authorList>
    </citation>
    <scope>NUCLEOTIDE SEQUENCE [LARGE SCALE GENOMIC DNA]</scope>
    <source>
        <strain evidence="2 3">AF19-21</strain>
    </source>
</reference>
<dbReference type="PANTHER" id="PTHR42827">
    <property type="entry name" value="IRON-SULFUR CLUSTER-BINDING PROTEIN-RELATED"/>
    <property type="match status" value="1"/>
</dbReference>
<organism evidence="2 3">
    <name type="scientific">Hungatella hathewayi</name>
    <dbReference type="NCBI Taxonomy" id="154046"/>
    <lineage>
        <taxon>Bacteria</taxon>
        <taxon>Bacillati</taxon>
        <taxon>Bacillota</taxon>
        <taxon>Clostridia</taxon>
        <taxon>Lachnospirales</taxon>
        <taxon>Lachnospiraceae</taxon>
        <taxon>Hungatella</taxon>
    </lineage>
</organism>
<protein>
    <submittedName>
        <fullName evidence="2">Epoxyqueuosine reductase</fullName>
    </submittedName>
</protein>
<evidence type="ECO:0000259" key="1">
    <source>
        <dbReference type="PROSITE" id="PS51379"/>
    </source>
</evidence>
<feature type="domain" description="4Fe-4S ferredoxin-type" evidence="1">
    <location>
        <begin position="198"/>
        <end position="215"/>
    </location>
</feature>
<dbReference type="SUPFAM" id="SSF54862">
    <property type="entry name" value="4Fe-4S ferredoxins"/>
    <property type="match status" value="1"/>
</dbReference>
<name>A0A3E2X2R6_9FIRM</name>
<comment type="caution">
    <text evidence="2">The sequence shown here is derived from an EMBL/GenBank/DDBJ whole genome shotgun (WGS) entry which is preliminary data.</text>
</comment>
<dbReference type="EMBL" id="QVIA01000002">
    <property type="protein sequence ID" value="RGC35162.1"/>
    <property type="molecule type" value="Genomic_DNA"/>
</dbReference>
<evidence type="ECO:0000313" key="3">
    <source>
        <dbReference type="Proteomes" id="UP000261111"/>
    </source>
</evidence>
<proteinExistence type="predicted"/>
<gene>
    <name evidence="2" type="ORF">DWX41_01985</name>
</gene>
<dbReference type="InterPro" id="IPR017896">
    <property type="entry name" value="4Fe4S_Fe-S-bd"/>
</dbReference>
<evidence type="ECO:0000313" key="2">
    <source>
        <dbReference type="EMBL" id="RGC35162.1"/>
    </source>
</evidence>